<dbReference type="PANTHER" id="PTHR30055:SF235">
    <property type="entry name" value="TRANSCRIPTIONAL REGULATORY PROTEIN"/>
    <property type="match status" value="1"/>
</dbReference>
<dbReference type="EMBL" id="PDJJ01000001">
    <property type="protein sequence ID" value="PFG41625.1"/>
    <property type="molecule type" value="Genomic_DNA"/>
</dbReference>
<evidence type="ECO:0000259" key="3">
    <source>
        <dbReference type="PROSITE" id="PS50977"/>
    </source>
</evidence>
<dbReference type="Pfam" id="PF17920">
    <property type="entry name" value="TetR_C_16"/>
    <property type="match status" value="1"/>
</dbReference>
<sequence length="208" mass="22303">MSDSAPRRRPGRPAGTTGAREQILDAARSEFAAHGYRGATLRRIAARAGVDPALVHHYFGDKDGLFAETVEPPAGVADRMAEALAGPPDQLGERVARTFLGVWESPKTRDQMLTVVRSALTHDVARDRLRGLVLGRVLDGALAGTVPEHERRLRVELAMTQVIGIALARYVVELEPLATLPVDDVVALLAPAVQRHLLGPLPALPSQG</sequence>
<dbReference type="SUPFAM" id="SSF46689">
    <property type="entry name" value="Homeodomain-like"/>
    <property type="match status" value="1"/>
</dbReference>
<comment type="caution">
    <text evidence="4">The sequence shown here is derived from an EMBL/GenBank/DDBJ whole genome shotgun (WGS) entry which is preliminary data.</text>
</comment>
<dbReference type="GO" id="GO:0003700">
    <property type="term" value="F:DNA-binding transcription factor activity"/>
    <property type="evidence" value="ECO:0007669"/>
    <property type="project" value="TreeGrafter"/>
</dbReference>
<dbReference type="OrthoDB" id="3210235at2"/>
<dbReference type="InterPro" id="IPR041678">
    <property type="entry name" value="TetR_C_16"/>
</dbReference>
<protein>
    <submittedName>
        <fullName evidence="4">TetR family transcriptional regulator</fullName>
    </submittedName>
</protein>
<dbReference type="AlphaFoldDB" id="A0A2A9ETR2"/>
<dbReference type="GO" id="GO:0000976">
    <property type="term" value="F:transcription cis-regulatory region binding"/>
    <property type="evidence" value="ECO:0007669"/>
    <property type="project" value="TreeGrafter"/>
</dbReference>
<dbReference type="SUPFAM" id="SSF48498">
    <property type="entry name" value="Tetracyclin repressor-like, C-terminal domain"/>
    <property type="match status" value="1"/>
</dbReference>
<dbReference type="InterPro" id="IPR009057">
    <property type="entry name" value="Homeodomain-like_sf"/>
</dbReference>
<evidence type="ECO:0000313" key="4">
    <source>
        <dbReference type="EMBL" id="PFG41625.1"/>
    </source>
</evidence>
<accession>A0A2A9ETR2</accession>
<proteinExistence type="predicted"/>
<dbReference type="InterPro" id="IPR050109">
    <property type="entry name" value="HTH-type_TetR-like_transc_reg"/>
</dbReference>
<keyword evidence="5" id="KW-1185">Reference proteome</keyword>
<name>A0A2A9ETR2_9MICO</name>
<dbReference type="PRINTS" id="PR00455">
    <property type="entry name" value="HTHTETR"/>
</dbReference>
<dbReference type="Gene3D" id="1.10.10.60">
    <property type="entry name" value="Homeodomain-like"/>
    <property type="match status" value="1"/>
</dbReference>
<dbReference type="Proteomes" id="UP000224130">
    <property type="component" value="Unassembled WGS sequence"/>
</dbReference>
<dbReference type="RefSeq" id="WP_098462187.1">
    <property type="nucleotide sequence ID" value="NZ_PDJJ01000001.1"/>
</dbReference>
<dbReference type="Pfam" id="PF00440">
    <property type="entry name" value="TetR_N"/>
    <property type="match status" value="1"/>
</dbReference>
<dbReference type="PANTHER" id="PTHR30055">
    <property type="entry name" value="HTH-TYPE TRANSCRIPTIONAL REGULATOR RUTR"/>
    <property type="match status" value="1"/>
</dbReference>
<organism evidence="4 5">
    <name type="scientific">Isoptericola jiangsuensis</name>
    <dbReference type="NCBI Taxonomy" id="548579"/>
    <lineage>
        <taxon>Bacteria</taxon>
        <taxon>Bacillati</taxon>
        <taxon>Actinomycetota</taxon>
        <taxon>Actinomycetes</taxon>
        <taxon>Micrococcales</taxon>
        <taxon>Promicromonosporaceae</taxon>
        <taxon>Isoptericola</taxon>
    </lineage>
</organism>
<dbReference type="InterPro" id="IPR036271">
    <property type="entry name" value="Tet_transcr_reg_TetR-rel_C_sf"/>
</dbReference>
<reference evidence="4 5" key="1">
    <citation type="submission" date="2017-10" db="EMBL/GenBank/DDBJ databases">
        <title>Sequencing the genomes of 1000 actinobacteria strains.</title>
        <authorList>
            <person name="Klenk H.-P."/>
        </authorList>
    </citation>
    <scope>NUCLEOTIDE SEQUENCE [LARGE SCALE GENOMIC DNA]</scope>
    <source>
        <strain evidence="4 5">DSM 21863</strain>
    </source>
</reference>
<dbReference type="Gene3D" id="1.10.357.10">
    <property type="entry name" value="Tetracycline Repressor, domain 2"/>
    <property type="match status" value="1"/>
</dbReference>
<feature type="DNA-binding region" description="H-T-H motif" evidence="2">
    <location>
        <begin position="40"/>
        <end position="59"/>
    </location>
</feature>
<gene>
    <name evidence="4" type="ORF">ATJ88_0267</name>
</gene>
<dbReference type="PROSITE" id="PS50977">
    <property type="entry name" value="HTH_TETR_2"/>
    <property type="match status" value="1"/>
</dbReference>
<dbReference type="InterPro" id="IPR001647">
    <property type="entry name" value="HTH_TetR"/>
</dbReference>
<evidence type="ECO:0000313" key="5">
    <source>
        <dbReference type="Proteomes" id="UP000224130"/>
    </source>
</evidence>
<evidence type="ECO:0000256" key="2">
    <source>
        <dbReference type="PROSITE-ProRule" id="PRU00335"/>
    </source>
</evidence>
<evidence type="ECO:0000256" key="1">
    <source>
        <dbReference type="ARBA" id="ARBA00023125"/>
    </source>
</evidence>
<feature type="domain" description="HTH tetR-type" evidence="3">
    <location>
        <begin position="17"/>
        <end position="77"/>
    </location>
</feature>
<keyword evidence="1 2" id="KW-0238">DNA-binding</keyword>